<dbReference type="GO" id="GO:0018773">
    <property type="term" value="F:acetylpyruvate hydrolase activity"/>
    <property type="evidence" value="ECO:0007669"/>
    <property type="project" value="TreeGrafter"/>
</dbReference>
<keyword evidence="1" id="KW-0479">Metal-binding</keyword>
<proteinExistence type="predicted"/>
<dbReference type="PANTHER" id="PTHR11820">
    <property type="entry name" value="ACYLPYRUVASE"/>
    <property type="match status" value="1"/>
</dbReference>
<keyword evidence="4" id="KW-1185">Reference proteome</keyword>
<reference evidence="3 4" key="1">
    <citation type="submission" date="2018-08" db="EMBL/GenBank/DDBJ databases">
        <title>Erythrobacter zhengii sp.nov., a bacterium isolated from deep-sea sediment.</title>
        <authorList>
            <person name="Fang C."/>
            <person name="Wu Y.-H."/>
            <person name="Sun C."/>
            <person name="Wang H."/>
            <person name="Cheng H."/>
            <person name="Meng F.-X."/>
            <person name="Wang C.-S."/>
            <person name="Xu X.-W."/>
        </authorList>
    </citation>
    <scope>NUCLEOTIDE SEQUENCE [LARGE SCALE GENOMIC DNA]</scope>
    <source>
        <strain evidence="3 4">V18</strain>
    </source>
</reference>
<evidence type="ECO:0000313" key="3">
    <source>
        <dbReference type="EMBL" id="RIV86819.1"/>
    </source>
</evidence>
<dbReference type="InterPro" id="IPR036663">
    <property type="entry name" value="Fumarylacetoacetase_C_sf"/>
</dbReference>
<organism evidence="3 4">
    <name type="scientific">Aurantiacibacter zhengii</name>
    <dbReference type="NCBI Taxonomy" id="2307003"/>
    <lineage>
        <taxon>Bacteria</taxon>
        <taxon>Pseudomonadati</taxon>
        <taxon>Pseudomonadota</taxon>
        <taxon>Alphaproteobacteria</taxon>
        <taxon>Sphingomonadales</taxon>
        <taxon>Erythrobacteraceae</taxon>
        <taxon>Aurantiacibacter</taxon>
    </lineage>
</organism>
<name>A0A418NTA9_9SPHN</name>
<dbReference type="InterPro" id="IPR011234">
    <property type="entry name" value="Fumarylacetoacetase-like_C"/>
</dbReference>
<evidence type="ECO:0000313" key="4">
    <source>
        <dbReference type="Proteomes" id="UP000286576"/>
    </source>
</evidence>
<dbReference type="AlphaFoldDB" id="A0A418NTA9"/>
<dbReference type="EMBL" id="QXFL01000003">
    <property type="protein sequence ID" value="RIV86819.1"/>
    <property type="molecule type" value="Genomic_DNA"/>
</dbReference>
<accession>A0A418NTA9</accession>
<dbReference type="Gene3D" id="3.90.850.10">
    <property type="entry name" value="Fumarylacetoacetase-like, C-terminal domain"/>
    <property type="match status" value="1"/>
</dbReference>
<protein>
    <submittedName>
        <fullName evidence="3">FAA hydrolase family protein</fullName>
    </submittedName>
</protein>
<keyword evidence="3" id="KW-0378">Hydrolase</keyword>
<dbReference type="GO" id="GO:0046872">
    <property type="term" value="F:metal ion binding"/>
    <property type="evidence" value="ECO:0007669"/>
    <property type="project" value="UniProtKB-KW"/>
</dbReference>
<sequence length="232" mass="24765">MALMFEPTIATVPVEGSADAMPVRRIFCVGRNYAAHAIEMGQDPKADPPFFFTKPADAVVMSGTTIPYPPMTKNFHYEAELVVAIGQEATSIDPASVEDVILGFAAGIDLTRRDLQLEARDKGRPWDFGKGFDASAPISPIRPRSHFDSVPEAGSIALTVNGETRQSADLSDMIWGVRDIVSIISGYVTLRPGDLIFTGTPENVGPLSPGDDVKCTVEGVGSVEVSIAAAER</sequence>
<dbReference type="PANTHER" id="PTHR11820:SF90">
    <property type="entry name" value="FLUTATHIONE S-TRANSFERASE"/>
    <property type="match status" value="1"/>
</dbReference>
<evidence type="ECO:0000259" key="2">
    <source>
        <dbReference type="Pfam" id="PF01557"/>
    </source>
</evidence>
<dbReference type="Pfam" id="PF01557">
    <property type="entry name" value="FAA_hydrolase"/>
    <property type="match status" value="1"/>
</dbReference>
<feature type="domain" description="Fumarylacetoacetase-like C-terminal" evidence="2">
    <location>
        <begin position="26"/>
        <end position="226"/>
    </location>
</feature>
<dbReference type="Proteomes" id="UP000286576">
    <property type="component" value="Unassembled WGS sequence"/>
</dbReference>
<comment type="caution">
    <text evidence="3">The sequence shown here is derived from an EMBL/GenBank/DDBJ whole genome shotgun (WGS) entry which is preliminary data.</text>
</comment>
<gene>
    <name evidence="3" type="ORF">D2V07_09035</name>
</gene>
<dbReference type="OrthoDB" id="5197601at2"/>
<evidence type="ECO:0000256" key="1">
    <source>
        <dbReference type="ARBA" id="ARBA00022723"/>
    </source>
</evidence>
<dbReference type="SUPFAM" id="SSF56529">
    <property type="entry name" value="FAH"/>
    <property type="match status" value="1"/>
</dbReference>